<dbReference type="GO" id="GO:0006886">
    <property type="term" value="P:intracellular protein transport"/>
    <property type="evidence" value="ECO:0007669"/>
    <property type="project" value="TreeGrafter"/>
</dbReference>
<comment type="similarity">
    <text evidence="4">Belongs to the NC2 beta/DR1 family.</text>
</comment>
<evidence type="ECO:0000256" key="5">
    <source>
        <dbReference type="ARBA" id="ARBA00018742"/>
    </source>
</evidence>
<sequence>MASSSGNDDDLTIPRAAINKMIKETLPNVRVANDARELVVNCCTEFIHLISSEANEICNKSDKKTISPEHVINALESLGFASYITEVKDVLQECKTVALKRRKASSRLENLGIPEEELLRQQQELFAKARQQQAELAQQEWLQMQQAAQQAQMAAASASAAQQAGSSQDEDEEDDIGFCLIVSILCCEYLVEFWNSVVDTLKKAVASDIFGEILVQQVFTPAAPSPTIAIRYLATKCINRHRARGWLTPWGPNRCQQVKTFDEPLAKTLDANDIVFAAHLPLPNAEMSPWFQYMLAVLQFDIAFKMINQIEDDVVITMDAGIACRDDLKSEWAAKFHSVERRPLRCTLAVPKTYENEGRFYHCDPVPFLELGTVAHKYFLINLRLPVNDTVNVGIGEIKDIHVVGIHQNGGFTKVWISIKTVFSPWILGATAWFWHRIGLMTRPPVLLEKGILALGVSMTSLNLPVEWLSLGFEWTWMLLLEDVRQGVFYSALFCFWVVFCGEHLMDQSRRNRLSAYWWQVGLVVFGSSVLLVFDLSERGVHLANPFYSVWASDIGTRVSMTFIFVAGISVCLYFLSLCHMVRRVFRNIGGKRQQLPAMPEARRLHYKGIIFRFKFLMLVTLACAAMTVIFFILNQVSEGHWHWGDYTLQVHSAFLTGIYGMWNLYVFTIIFLYAPSHKHHKSADGQHADVAQMPESREMRLTRGDQGPTETYRITGKRAEE</sequence>
<feature type="transmembrane region" description="Helical" evidence="17">
    <location>
        <begin position="614"/>
        <end position="634"/>
    </location>
</feature>
<evidence type="ECO:0000259" key="18">
    <source>
        <dbReference type="Pfam" id="PF00808"/>
    </source>
</evidence>
<proteinExistence type="inferred from homology"/>
<dbReference type="PANTHER" id="PTHR13449">
    <property type="entry name" value="INTEGRAL MEMBRANE PROTEIN GPR177"/>
    <property type="match status" value="1"/>
</dbReference>
<evidence type="ECO:0000256" key="6">
    <source>
        <dbReference type="ARBA" id="ARBA00022473"/>
    </source>
</evidence>
<dbReference type="PANTHER" id="PTHR13449:SF2">
    <property type="entry name" value="PROTEIN WNTLESS HOMOLOG"/>
    <property type="match status" value="1"/>
</dbReference>
<gene>
    <name evidence="21" type="ORF">F2P81_006062</name>
</gene>
<feature type="transmembrane region" description="Helical" evidence="17">
    <location>
        <begin position="654"/>
        <end position="675"/>
    </location>
</feature>
<evidence type="ECO:0000256" key="9">
    <source>
        <dbReference type="ARBA" id="ARBA00022989"/>
    </source>
</evidence>
<dbReference type="GO" id="GO:0061355">
    <property type="term" value="P:Wnt protein secretion"/>
    <property type="evidence" value="ECO:0007669"/>
    <property type="project" value="TreeGrafter"/>
</dbReference>
<dbReference type="Pfam" id="PF00808">
    <property type="entry name" value="CBFD_NFYB_HMF"/>
    <property type="match status" value="1"/>
</dbReference>
<evidence type="ECO:0000313" key="21">
    <source>
        <dbReference type="EMBL" id="KAF0042530.1"/>
    </source>
</evidence>
<evidence type="ECO:0000259" key="19">
    <source>
        <dbReference type="Pfam" id="PF06664"/>
    </source>
</evidence>
<dbReference type="Proteomes" id="UP000438429">
    <property type="component" value="Unassembled WGS sequence"/>
</dbReference>
<evidence type="ECO:0000256" key="3">
    <source>
        <dbReference type="ARBA" id="ARBA00008148"/>
    </source>
</evidence>
<evidence type="ECO:0000256" key="14">
    <source>
        <dbReference type="ARBA" id="ARBA00032651"/>
    </source>
</evidence>
<comment type="subcellular location">
    <subcellularLocation>
        <location evidence="2">Golgi apparatus membrane</location>
        <topology evidence="2">Multi-pass membrane protein</topology>
    </subcellularLocation>
    <subcellularLocation>
        <location evidence="1">Nucleus</location>
    </subcellularLocation>
</comment>
<feature type="domain" description="Wntless-like transmembrane" evidence="19">
    <location>
        <begin position="409"/>
        <end position="678"/>
    </location>
</feature>
<dbReference type="Pfam" id="PF06664">
    <property type="entry name" value="WLS-like_TM"/>
    <property type="match status" value="1"/>
</dbReference>
<feature type="domain" description="Transcription factor CBF/NF-Y/archaeal histone" evidence="18">
    <location>
        <begin position="12"/>
        <end position="75"/>
    </location>
</feature>
<accession>A0A6A4TFK2</accession>
<dbReference type="GO" id="GO:0046982">
    <property type="term" value="F:protein heterodimerization activity"/>
    <property type="evidence" value="ECO:0007669"/>
    <property type="project" value="InterPro"/>
</dbReference>
<feature type="transmembrane region" description="Helical" evidence="17">
    <location>
        <begin position="555"/>
        <end position="576"/>
    </location>
</feature>
<keyword evidence="8 17" id="KW-0812">Transmembrane</keyword>
<dbReference type="SUPFAM" id="SSF47113">
    <property type="entry name" value="Histone-fold"/>
    <property type="match status" value="1"/>
</dbReference>
<evidence type="ECO:0000256" key="1">
    <source>
        <dbReference type="ARBA" id="ARBA00004123"/>
    </source>
</evidence>
<dbReference type="EMBL" id="VEVO01000005">
    <property type="protein sequence ID" value="KAF0042530.1"/>
    <property type="molecule type" value="Genomic_DNA"/>
</dbReference>
<name>A0A6A4TFK2_SCOMX</name>
<dbReference type="InterPro" id="IPR053936">
    <property type="entry name" value="WLS_GOLD"/>
</dbReference>
<keyword evidence="7" id="KW-0879">Wnt signaling pathway</keyword>
<keyword evidence="9 17" id="KW-1133">Transmembrane helix</keyword>
<dbReference type="Pfam" id="PF21883">
    <property type="entry name" value="WLS_GOLD"/>
    <property type="match status" value="1"/>
</dbReference>
<dbReference type="GO" id="GO:0051302">
    <property type="term" value="P:regulation of cell division"/>
    <property type="evidence" value="ECO:0007669"/>
    <property type="project" value="UniProtKB-ARBA"/>
</dbReference>
<dbReference type="InterPro" id="IPR047843">
    <property type="entry name" value="WLS-like_TM"/>
</dbReference>
<evidence type="ECO:0000256" key="4">
    <source>
        <dbReference type="ARBA" id="ARBA00009245"/>
    </source>
</evidence>
<evidence type="ECO:0000256" key="13">
    <source>
        <dbReference type="ARBA" id="ARBA00030451"/>
    </source>
</evidence>
<reference evidence="21 22" key="1">
    <citation type="submission" date="2019-06" db="EMBL/GenBank/DDBJ databases">
        <title>Draft genomes of female and male turbot (Scophthalmus maximus).</title>
        <authorList>
            <person name="Xu H."/>
            <person name="Xu X.-W."/>
            <person name="Shao C."/>
            <person name="Chen S."/>
        </authorList>
    </citation>
    <scope>NUCLEOTIDE SEQUENCE [LARGE SCALE GENOMIC DNA]</scope>
    <source>
        <strain evidence="21">Ysfricsl-2016a</strain>
        <tissue evidence="21">Blood</tissue>
    </source>
</reference>
<keyword evidence="10" id="KW-0333">Golgi apparatus</keyword>
<feature type="transmembrane region" description="Helical" evidence="17">
    <location>
        <begin position="486"/>
        <end position="505"/>
    </location>
</feature>
<dbReference type="GO" id="GO:0016055">
    <property type="term" value="P:Wnt signaling pathway"/>
    <property type="evidence" value="ECO:0007669"/>
    <property type="project" value="UniProtKB-KW"/>
</dbReference>
<evidence type="ECO:0000313" key="22">
    <source>
        <dbReference type="Proteomes" id="UP000438429"/>
    </source>
</evidence>
<evidence type="ECO:0000256" key="8">
    <source>
        <dbReference type="ARBA" id="ARBA00022692"/>
    </source>
</evidence>
<evidence type="ECO:0000256" key="7">
    <source>
        <dbReference type="ARBA" id="ARBA00022687"/>
    </source>
</evidence>
<protein>
    <recommendedName>
        <fullName evidence="5">Protein Dr1</fullName>
    </recommendedName>
    <alternativeName>
        <fullName evidence="14">Down-regulator of transcription 1</fullName>
    </alternativeName>
    <alternativeName>
        <fullName evidence="13">Negative cofactor 2-beta</fullName>
    </alternativeName>
    <alternativeName>
        <fullName evidence="15">TATA-binding protein-associated phosphoprotein</fullName>
    </alternativeName>
</protein>
<evidence type="ECO:0000256" key="11">
    <source>
        <dbReference type="ARBA" id="ARBA00023136"/>
    </source>
</evidence>
<dbReference type="InterPro" id="IPR009551">
    <property type="entry name" value="Wntless"/>
</dbReference>
<keyword evidence="12" id="KW-0539">Nucleus</keyword>
<dbReference type="InterPro" id="IPR009072">
    <property type="entry name" value="Histone-fold"/>
</dbReference>
<evidence type="ECO:0000256" key="12">
    <source>
        <dbReference type="ARBA" id="ARBA00023242"/>
    </source>
</evidence>
<evidence type="ECO:0000256" key="10">
    <source>
        <dbReference type="ARBA" id="ARBA00023034"/>
    </source>
</evidence>
<dbReference type="AlphaFoldDB" id="A0A6A4TFK2"/>
<feature type="transmembrane region" description="Helical" evidence="17">
    <location>
        <begin position="517"/>
        <end position="535"/>
    </location>
</feature>
<dbReference type="FunFam" id="1.10.20.10:FF:000019">
    <property type="entry name" value="Negative cofactor 2 beta"/>
    <property type="match status" value="1"/>
</dbReference>
<dbReference type="CDD" id="cd22905">
    <property type="entry name" value="HFD_Dr1"/>
    <property type="match status" value="1"/>
</dbReference>
<keyword evidence="6" id="KW-0217">Developmental protein</keyword>
<evidence type="ECO:0000256" key="15">
    <source>
        <dbReference type="ARBA" id="ARBA00082454"/>
    </source>
</evidence>
<dbReference type="GO" id="GO:0017147">
    <property type="term" value="F:Wnt-protein binding"/>
    <property type="evidence" value="ECO:0007669"/>
    <property type="project" value="InterPro"/>
</dbReference>
<dbReference type="Gene3D" id="1.10.20.10">
    <property type="entry name" value="Histone, subunit A"/>
    <property type="match status" value="1"/>
</dbReference>
<evidence type="ECO:0000256" key="17">
    <source>
        <dbReference type="SAM" id="Phobius"/>
    </source>
</evidence>
<organism evidence="21 22">
    <name type="scientific">Scophthalmus maximus</name>
    <name type="common">Turbot</name>
    <name type="synonym">Psetta maxima</name>
    <dbReference type="NCBI Taxonomy" id="52904"/>
    <lineage>
        <taxon>Eukaryota</taxon>
        <taxon>Metazoa</taxon>
        <taxon>Chordata</taxon>
        <taxon>Craniata</taxon>
        <taxon>Vertebrata</taxon>
        <taxon>Euteleostomi</taxon>
        <taxon>Actinopterygii</taxon>
        <taxon>Neopterygii</taxon>
        <taxon>Teleostei</taxon>
        <taxon>Neoteleostei</taxon>
        <taxon>Acanthomorphata</taxon>
        <taxon>Carangaria</taxon>
        <taxon>Pleuronectiformes</taxon>
        <taxon>Pleuronectoidei</taxon>
        <taxon>Scophthalmidae</taxon>
        <taxon>Scophthalmus</taxon>
    </lineage>
</organism>
<keyword evidence="11 17" id="KW-0472">Membrane</keyword>
<evidence type="ECO:0000259" key="20">
    <source>
        <dbReference type="Pfam" id="PF21883"/>
    </source>
</evidence>
<feature type="domain" description="Wntless GOLD" evidence="20">
    <location>
        <begin position="235"/>
        <end position="408"/>
    </location>
</feature>
<dbReference type="GO" id="GO:0005634">
    <property type="term" value="C:nucleus"/>
    <property type="evidence" value="ECO:0007669"/>
    <property type="project" value="UniProtKB-SubCell"/>
</dbReference>
<dbReference type="GO" id="GO:0000139">
    <property type="term" value="C:Golgi membrane"/>
    <property type="evidence" value="ECO:0007669"/>
    <property type="project" value="UniProtKB-SubCell"/>
</dbReference>
<evidence type="ECO:0000256" key="2">
    <source>
        <dbReference type="ARBA" id="ARBA00004653"/>
    </source>
</evidence>
<dbReference type="GO" id="GO:0140672">
    <property type="term" value="C:ATAC complex"/>
    <property type="evidence" value="ECO:0007669"/>
    <property type="project" value="UniProtKB-ARBA"/>
</dbReference>
<feature type="region of interest" description="Disordered" evidence="16">
    <location>
        <begin position="698"/>
        <end position="722"/>
    </location>
</feature>
<evidence type="ECO:0000256" key="16">
    <source>
        <dbReference type="SAM" id="MobiDB-lite"/>
    </source>
</evidence>
<comment type="similarity">
    <text evidence="3">Belongs to the wntless family.</text>
</comment>
<comment type="caution">
    <text evidence="21">The sequence shown here is derived from an EMBL/GenBank/DDBJ whole genome shotgun (WGS) entry which is preliminary data.</text>
</comment>
<dbReference type="InterPro" id="IPR003958">
    <property type="entry name" value="CBFA_NFYB_domain"/>
</dbReference>